<dbReference type="GO" id="GO:0045296">
    <property type="term" value="F:cadherin binding"/>
    <property type="evidence" value="ECO:0007669"/>
    <property type="project" value="TreeGrafter"/>
</dbReference>
<feature type="disulfide bond" evidence="14">
    <location>
        <begin position="1143"/>
        <end position="1152"/>
    </location>
</feature>
<dbReference type="PROSITE" id="PS00232">
    <property type="entry name" value="CADHERIN_1"/>
    <property type="match status" value="3"/>
</dbReference>
<feature type="domain" description="Cadherin" evidence="22">
    <location>
        <begin position="763"/>
        <end position="874"/>
    </location>
</feature>
<keyword evidence="9 18" id="KW-1133">Transmembrane helix</keyword>
<evidence type="ECO:0000256" key="11">
    <source>
        <dbReference type="ARBA" id="ARBA00023157"/>
    </source>
</evidence>
<dbReference type="InterPro" id="IPR039808">
    <property type="entry name" value="Cadherin"/>
</dbReference>
<dbReference type="PANTHER" id="PTHR24027:SF422">
    <property type="entry name" value="CADHERIN DOMAIN-CONTAINING PROTEIN"/>
    <property type="match status" value="1"/>
</dbReference>
<evidence type="ECO:0000259" key="22">
    <source>
        <dbReference type="PROSITE" id="PS50268"/>
    </source>
</evidence>
<dbReference type="GO" id="GO:0007156">
    <property type="term" value="P:homophilic cell adhesion via plasma membrane adhesion molecules"/>
    <property type="evidence" value="ECO:0007669"/>
    <property type="project" value="InterPro"/>
</dbReference>
<dbReference type="Pfam" id="PF00028">
    <property type="entry name" value="Cadherin"/>
    <property type="match status" value="5"/>
</dbReference>
<evidence type="ECO:0000256" key="17">
    <source>
        <dbReference type="SAM" id="MobiDB-lite"/>
    </source>
</evidence>
<dbReference type="PROSITE" id="PS00022">
    <property type="entry name" value="EGF_1"/>
    <property type="match status" value="1"/>
</dbReference>
<dbReference type="InterPro" id="IPR020894">
    <property type="entry name" value="Cadherin_CS"/>
</dbReference>
<sequence>MAFYVSSLLFCEVILGVIITIAGNEQGDLSSSSHWRQSPSAPVSFRQSSLLPVTFKNTKRLRHSRHLAARPGHNPSDVFSLDGYDTNTYGIGDSSFAQLAAKEQYNHKPVFTNCSRYAPSVEEDQPIGTYVLQVTATDPDPIDNGGKVTYSFVTGESRKFKIDPDTGEITTAHVFDRDEPKREKEVYVIVRATDNGRPTLDAVCSFKVTIEDINDNFPIFDKTKYEESVSQDLAVNREVIRVSATDIDDGNNSKILYEINATKPQDNGYFHIDKDTGIIYLDKKIDRDPGYIFSFKLVATDQGVVPTSNPTTLAIVVVESHKKAPSFTSVPSSPIRIKEKFSDFSYRIATITAISNTDEKAPLFELVTGRTEQTNSLGTFTLTSEGTTAYIQLARPLDYEMISEYLLNVRVQNKYKLAASTTIIIKVEDENDHIPQFTEVVFGSVLENEPPGTPVMQVRAIDTDSSPEFNTVTYELADNQEYFAIDRITGNITTLVSFDREKQDVYNVKVIATDSSPSALYGKNSTRHNQAEQVFRIEIVDKNDHPPRFTRPEYIADNISEDVNINSLVIEVKAIDNDTASPVSYSIVEGNIDNVFMIESATGKIRVNGILDYEKITNYTLKVRAFDGLYEDYCKVEVKITNVNDVPPQFLPHQNTATIQEETLEPGCLFKVEAYDPDIKDQNAPQHIVYSVLDNDQHSPFLKVDHDGCVSLIRKLDRDPPKGFSRWQALIKANDEDQGPNSQYNTTEVNIELIDINDNAPFLKMPKPVVWRENQEPGTVTTLIAEDNDTPSNGPPFKFSIAPSSSIEIKSKFNVQGSELIALQKFDREDKKFYLVPISISDSGSPPMTGTSTLTVTIGDENDNPMKKGSSSVFIYNYKGELGDTEIGRVYVEDPDDWDLPDKNFLWADVTPHPNFDLNSGTGMITMLPDTPDDTYTLKFTVWEEAKLIPKHSVSAVVNVTVKVIPEEAVDKSGSIRIMDITAEEFITPDAHGFSKQDILRKKLSVMLNTSLENVDVFTVLHSPHNTNPKQLDVRFSAHGSPYYAAERINAAITSHKSELERELGLKMLMININECLIEKSVCTSSSCVNLLNKSNVSSAVYTNTTSFIGVRAVVDPVCQCDLQYKIVCLNGGTPVSNSKCECMEGFTGPRCELVSIGFTGNGWALYPPIEACEGRLSLELRSNKPDGLVFYIGPTSPDNLMGVQDFMSLELKDGYPLLLVDYGSGTVRINHTEIRVADGNVHKIDIILTKANIELQVDNCKLTSCLNLKTPVGSNEVLNVNGPLQVGGAHIDLGAVASGMNWTYRPWNTGFSGCIQNLTFNEKYYNLGMPSISKNADLNCNAGMAIAYSFGIDSSFLVAILICIAILIILLLAVVVHRRKTDDIYKDNDDIRENIINYEDEGGGEGDMTGYDLNVLRLIYDDPVHDKETPANARLIQRAGPDEVPDICGFLDGKKQTVDNDPETNPFDDVRHYAYEGDGNTTGSLSSLASGTDEGDLNFDYLSNFGPRFRKLADMYGEDPSDEDEDNYHNAASESWC</sequence>
<evidence type="ECO:0000256" key="14">
    <source>
        <dbReference type="PROSITE-ProRule" id="PRU00076"/>
    </source>
</evidence>
<evidence type="ECO:0000256" key="12">
    <source>
        <dbReference type="ARBA" id="ARBA00023180"/>
    </source>
</evidence>
<dbReference type="FunFam" id="2.60.40.60:FF:000032">
    <property type="entry name" value="FAT atypical cadherin 1"/>
    <property type="match status" value="1"/>
</dbReference>
<dbReference type="GO" id="GO:0034332">
    <property type="term" value="P:adherens junction organization"/>
    <property type="evidence" value="ECO:0007669"/>
    <property type="project" value="TreeGrafter"/>
</dbReference>
<dbReference type="Pfam" id="PF02210">
    <property type="entry name" value="Laminin_G_2"/>
    <property type="match status" value="1"/>
</dbReference>
<evidence type="ECO:0000256" key="8">
    <source>
        <dbReference type="ARBA" id="ARBA00022889"/>
    </source>
</evidence>
<dbReference type="FunFam" id="2.60.40.60:FF:000058">
    <property type="entry name" value="FAT atypical cadherin 3"/>
    <property type="match status" value="2"/>
</dbReference>
<keyword evidence="6" id="KW-0677">Repeat</keyword>
<dbReference type="GO" id="GO:0016342">
    <property type="term" value="C:catenin complex"/>
    <property type="evidence" value="ECO:0007669"/>
    <property type="project" value="TreeGrafter"/>
</dbReference>
<evidence type="ECO:0000256" key="2">
    <source>
        <dbReference type="ARBA" id="ARBA00004651"/>
    </source>
</evidence>
<dbReference type="GO" id="GO:0007431">
    <property type="term" value="P:salivary gland development"/>
    <property type="evidence" value="ECO:0007669"/>
    <property type="project" value="UniProtKB-ARBA"/>
</dbReference>
<dbReference type="InterPro" id="IPR000742">
    <property type="entry name" value="EGF"/>
</dbReference>
<dbReference type="GO" id="GO:0000902">
    <property type="term" value="P:cell morphogenesis"/>
    <property type="evidence" value="ECO:0007669"/>
    <property type="project" value="TreeGrafter"/>
</dbReference>
<dbReference type="SUPFAM" id="SSF49313">
    <property type="entry name" value="Cadherin-like"/>
    <property type="match status" value="8"/>
</dbReference>
<feature type="domain" description="Cadherin" evidence="22">
    <location>
        <begin position="437"/>
        <end position="549"/>
    </location>
</feature>
<feature type="region of interest" description="Disordered" evidence="17">
    <location>
        <begin position="1517"/>
        <end position="1538"/>
    </location>
</feature>
<dbReference type="PANTHER" id="PTHR24027">
    <property type="entry name" value="CADHERIN-23"/>
    <property type="match status" value="1"/>
</dbReference>
<dbReference type="FunFam" id="4.10.900.10:FF:000012">
    <property type="entry name" value="Putative DE-cadherin"/>
    <property type="match status" value="1"/>
</dbReference>
<keyword evidence="5 19" id="KW-0732">Signal</keyword>
<dbReference type="EMBL" id="GEDC01013397">
    <property type="protein sequence ID" value="JAS23901.1"/>
    <property type="molecule type" value="Transcribed_RNA"/>
</dbReference>
<feature type="compositionally biased region" description="Acidic residues" evidence="17">
    <location>
        <begin position="1517"/>
        <end position="1527"/>
    </location>
</feature>
<dbReference type="PROSITE" id="PS50025">
    <property type="entry name" value="LAM_G_DOMAIN"/>
    <property type="match status" value="1"/>
</dbReference>
<evidence type="ECO:0000256" key="9">
    <source>
        <dbReference type="ARBA" id="ARBA00022989"/>
    </source>
</evidence>
<dbReference type="InterPro" id="IPR002126">
    <property type="entry name" value="Cadherin-like_dom"/>
</dbReference>
<dbReference type="InterPro" id="IPR027397">
    <property type="entry name" value="Catenin-bd_sf"/>
</dbReference>
<dbReference type="InterPro" id="IPR015919">
    <property type="entry name" value="Cadherin-like_sf"/>
</dbReference>
<feature type="transmembrane region" description="Helical" evidence="18">
    <location>
        <begin position="1357"/>
        <end position="1377"/>
    </location>
</feature>
<feature type="chain" id="PRO_5008581236" description="DE-cadherin" evidence="19">
    <location>
        <begin position="17"/>
        <end position="1538"/>
    </location>
</feature>
<dbReference type="GO" id="GO:0044331">
    <property type="term" value="P:cell-cell adhesion mediated by cadherin"/>
    <property type="evidence" value="ECO:0007669"/>
    <property type="project" value="TreeGrafter"/>
</dbReference>
<reference evidence="24" key="1">
    <citation type="submission" date="2015-12" db="EMBL/GenBank/DDBJ databases">
        <title>De novo transcriptome assembly of four potential Pierce s Disease insect vectors from Arizona vineyards.</title>
        <authorList>
            <person name="Tassone E.E."/>
        </authorList>
    </citation>
    <scope>NUCLEOTIDE SEQUENCE</scope>
</reference>
<dbReference type="GO" id="GO:0016339">
    <property type="term" value="P:calcium-dependent cell-cell adhesion via plasma membrane cell adhesion molecules"/>
    <property type="evidence" value="ECO:0007669"/>
    <property type="project" value="TreeGrafter"/>
</dbReference>
<dbReference type="Gene3D" id="2.60.40.60">
    <property type="entry name" value="Cadherins"/>
    <property type="match status" value="7"/>
</dbReference>
<dbReference type="CDD" id="cd00055">
    <property type="entry name" value="EGF_Lam"/>
    <property type="match status" value="1"/>
</dbReference>
<feature type="domain" description="Cadherin" evidence="22">
    <location>
        <begin position="113"/>
        <end position="220"/>
    </location>
</feature>
<dbReference type="GO" id="GO:0007297">
    <property type="term" value="P:follicle cell of egg chamber migration"/>
    <property type="evidence" value="ECO:0007669"/>
    <property type="project" value="UniProtKB-ARBA"/>
</dbReference>
<evidence type="ECO:0000313" key="23">
    <source>
        <dbReference type="EMBL" id="JAS23901.1"/>
    </source>
</evidence>
<dbReference type="PROSITE" id="PS50268">
    <property type="entry name" value="CADHERIN_2"/>
    <property type="match status" value="7"/>
</dbReference>
<dbReference type="CDD" id="cd11304">
    <property type="entry name" value="Cadherin_repeat"/>
    <property type="match status" value="6"/>
</dbReference>
<dbReference type="GO" id="GO:0008104">
    <property type="term" value="P:intracellular protein localization"/>
    <property type="evidence" value="ECO:0007669"/>
    <property type="project" value="UniProtKB-ARBA"/>
</dbReference>
<evidence type="ECO:0000256" key="13">
    <source>
        <dbReference type="PROSITE-ProRule" id="PRU00043"/>
    </source>
</evidence>
<evidence type="ECO:0000313" key="24">
    <source>
        <dbReference type="EMBL" id="JAS24644.1"/>
    </source>
</evidence>
<dbReference type="GO" id="GO:0001736">
    <property type="term" value="P:establishment of planar polarity"/>
    <property type="evidence" value="ECO:0007669"/>
    <property type="project" value="UniProtKB-ARBA"/>
</dbReference>
<keyword evidence="4 15" id="KW-0812">Transmembrane</keyword>
<evidence type="ECO:0000256" key="6">
    <source>
        <dbReference type="ARBA" id="ARBA00022737"/>
    </source>
</evidence>
<organism evidence="24">
    <name type="scientific">Clastoptera arizonana</name>
    <name type="common">Arizona spittle bug</name>
    <dbReference type="NCBI Taxonomy" id="38151"/>
    <lineage>
        <taxon>Eukaryota</taxon>
        <taxon>Metazoa</taxon>
        <taxon>Ecdysozoa</taxon>
        <taxon>Arthropoda</taxon>
        <taxon>Hexapoda</taxon>
        <taxon>Insecta</taxon>
        <taxon>Pterygota</taxon>
        <taxon>Neoptera</taxon>
        <taxon>Paraneoptera</taxon>
        <taxon>Hemiptera</taxon>
        <taxon>Auchenorrhyncha</taxon>
        <taxon>Cercopoidea</taxon>
        <taxon>Clastopteridae</taxon>
        <taxon>Clastoptera</taxon>
    </lineage>
</organism>
<keyword evidence="10 18" id="KW-0472">Membrane</keyword>
<feature type="domain" description="EGF-like" evidence="21">
    <location>
        <begin position="1117"/>
        <end position="1153"/>
    </location>
</feature>
<feature type="domain" description="Laminin G" evidence="20">
    <location>
        <begin position="1154"/>
        <end position="1341"/>
    </location>
</feature>
<dbReference type="Gene3D" id="4.10.900.10">
    <property type="entry name" value="TCF3-CBD (Catenin binding domain)"/>
    <property type="match status" value="1"/>
</dbReference>
<dbReference type="SMART" id="SM00112">
    <property type="entry name" value="CA"/>
    <property type="match status" value="7"/>
</dbReference>
<dbReference type="PRINTS" id="PR00205">
    <property type="entry name" value="CADHERIN"/>
</dbReference>
<dbReference type="Gene3D" id="2.10.25.10">
    <property type="entry name" value="Laminin"/>
    <property type="match status" value="1"/>
</dbReference>
<feature type="domain" description="Cadherin" evidence="22">
    <location>
        <begin position="221"/>
        <end position="327"/>
    </location>
</feature>
<comment type="caution">
    <text evidence="14">Lacks conserved residue(s) required for the propagation of feature annotation.</text>
</comment>
<dbReference type="PROSITE" id="PS50026">
    <property type="entry name" value="EGF_3"/>
    <property type="match status" value="1"/>
</dbReference>
<gene>
    <name evidence="24" type="ORF">g.38748</name>
    <name evidence="23" type="ORF">g.38749</name>
</gene>
<dbReference type="GO" id="GO:0009887">
    <property type="term" value="P:animal organ morphogenesis"/>
    <property type="evidence" value="ECO:0007669"/>
    <property type="project" value="UniProtKB-ARBA"/>
</dbReference>
<evidence type="ECO:0000256" key="15">
    <source>
        <dbReference type="RuleBase" id="RU003318"/>
    </source>
</evidence>
<feature type="domain" description="Cadherin" evidence="22">
    <location>
        <begin position="551"/>
        <end position="650"/>
    </location>
</feature>
<dbReference type="InterPro" id="IPR002049">
    <property type="entry name" value="LE_dom"/>
</dbReference>
<keyword evidence="12" id="KW-0325">Glycoprotein</keyword>
<dbReference type="FunFam" id="2.60.40.60:FF:000033">
    <property type="entry name" value="FAT atypical cadherin 1"/>
    <property type="match status" value="1"/>
</dbReference>
<dbReference type="Pfam" id="PF01049">
    <property type="entry name" value="CADH_Y-type_LIR"/>
    <property type="match status" value="1"/>
</dbReference>
<dbReference type="PROSITE" id="PS01186">
    <property type="entry name" value="EGF_2"/>
    <property type="match status" value="1"/>
</dbReference>
<dbReference type="GO" id="GO:0035239">
    <property type="term" value="P:tube morphogenesis"/>
    <property type="evidence" value="ECO:0007669"/>
    <property type="project" value="UniProtKB-ARBA"/>
</dbReference>
<dbReference type="Gene3D" id="2.60.120.200">
    <property type="match status" value="1"/>
</dbReference>
<comment type="subcellular location">
    <subcellularLocation>
        <location evidence="2">Cell membrane</location>
        <topology evidence="2">Multi-pass membrane protein</topology>
    </subcellularLocation>
    <subcellularLocation>
        <location evidence="1 15">Cell membrane</location>
        <topology evidence="1 15">Single-pass type I membrane protein</topology>
    </subcellularLocation>
</comment>
<dbReference type="Pfam" id="PF24811">
    <property type="entry name" value="Ig_Shg"/>
    <property type="match status" value="1"/>
</dbReference>
<dbReference type="InterPro" id="IPR001791">
    <property type="entry name" value="Laminin_G"/>
</dbReference>
<evidence type="ECO:0008006" key="25">
    <source>
        <dbReference type="Google" id="ProtNLM"/>
    </source>
</evidence>
<dbReference type="GO" id="GO:0098858">
    <property type="term" value="C:actin-based cell projection"/>
    <property type="evidence" value="ECO:0007669"/>
    <property type="project" value="UniProtKB-ARBA"/>
</dbReference>
<feature type="domain" description="Cadherin" evidence="22">
    <location>
        <begin position="651"/>
        <end position="763"/>
    </location>
</feature>
<evidence type="ECO:0000256" key="3">
    <source>
        <dbReference type="ARBA" id="ARBA00022536"/>
    </source>
</evidence>
<evidence type="ECO:0000259" key="20">
    <source>
        <dbReference type="PROSITE" id="PS50025"/>
    </source>
</evidence>
<evidence type="ECO:0000256" key="19">
    <source>
        <dbReference type="SAM" id="SignalP"/>
    </source>
</evidence>
<dbReference type="SUPFAM" id="SSF49899">
    <property type="entry name" value="Concanavalin A-like lectins/glucanases"/>
    <property type="match status" value="1"/>
</dbReference>
<proteinExistence type="predicted"/>
<dbReference type="InterPro" id="IPR056370">
    <property type="entry name" value="Shg-like_Ig-like"/>
</dbReference>
<keyword evidence="3 14" id="KW-0245">EGF-like domain</keyword>
<dbReference type="CDD" id="cd00110">
    <property type="entry name" value="LamG"/>
    <property type="match status" value="1"/>
</dbReference>
<feature type="signal peptide" evidence="19">
    <location>
        <begin position="1"/>
        <end position="16"/>
    </location>
</feature>
<dbReference type="InterPro" id="IPR000233">
    <property type="entry name" value="Cadherin_Y-type_LIR"/>
</dbReference>
<evidence type="ECO:0000256" key="7">
    <source>
        <dbReference type="ARBA" id="ARBA00022837"/>
    </source>
</evidence>
<name>A0A1B6DG36_9HEMI</name>
<comment type="function">
    <text evidence="16">Cadherins are calcium-dependent cell adhesion proteins.</text>
</comment>
<evidence type="ECO:0000256" key="10">
    <source>
        <dbReference type="ARBA" id="ARBA00023136"/>
    </source>
</evidence>
<evidence type="ECO:0000256" key="4">
    <source>
        <dbReference type="ARBA" id="ARBA00022692"/>
    </source>
</evidence>
<dbReference type="GO" id="GO:0005509">
    <property type="term" value="F:calcium ion binding"/>
    <property type="evidence" value="ECO:0007669"/>
    <property type="project" value="UniProtKB-UniRule"/>
</dbReference>
<protein>
    <recommendedName>
        <fullName evidence="25">DE-cadherin</fullName>
    </recommendedName>
</protein>
<dbReference type="SMART" id="SM00282">
    <property type="entry name" value="LamG"/>
    <property type="match status" value="1"/>
</dbReference>
<evidence type="ECO:0000256" key="5">
    <source>
        <dbReference type="ARBA" id="ARBA00022729"/>
    </source>
</evidence>
<keyword evidence="11 14" id="KW-1015">Disulfide bond</keyword>
<evidence type="ECO:0000256" key="1">
    <source>
        <dbReference type="ARBA" id="ARBA00004251"/>
    </source>
</evidence>
<keyword evidence="7 13" id="KW-0106">Calcium</keyword>
<dbReference type="GO" id="GO:0048565">
    <property type="term" value="P:digestive tract development"/>
    <property type="evidence" value="ECO:0007669"/>
    <property type="project" value="UniProtKB-ARBA"/>
</dbReference>
<dbReference type="GO" id="GO:0048589">
    <property type="term" value="P:developmental growth"/>
    <property type="evidence" value="ECO:0007669"/>
    <property type="project" value="UniProtKB-ARBA"/>
</dbReference>
<evidence type="ECO:0000256" key="16">
    <source>
        <dbReference type="RuleBase" id="RU004357"/>
    </source>
</evidence>
<feature type="domain" description="Cadherin" evidence="22">
    <location>
        <begin position="364"/>
        <end position="437"/>
    </location>
</feature>
<evidence type="ECO:0000256" key="18">
    <source>
        <dbReference type="SAM" id="Phobius"/>
    </source>
</evidence>
<dbReference type="EMBL" id="GEDC01012654">
    <property type="protein sequence ID" value="JAS24644.1"/>
    <property type="molecule type" value="Transcribed_RNA"/>
</dbReference>
<dbReference type="GO" id="GO:0008013">
    <property type="term" value="F:beta-catenin binding"/>
    <property type="evidence" value="ECO:0007669"/>
    <property type="project" value="TreeGrafter"/>
</dbReference>
<dbReference type="InterPro" id="IPR013320">
    <property type="entry name" value="ConA-like_dom_sf"/>
</dbReference>
<dbReference type="GO" id="GO:0007424">
    <property type="term" value="P:open tracheal system development"/>
    <property type="evidence" value="ECO:0007669"/>
    <property type="project" value="UniProtKB-ARBA"/>
</dbReference>
<evidence type="ECO:0000259" key="21">
    <source>
        <dbReference type="PROSITE" id="PS50026"/>
    </source>
</evidence>
<dbReference type="GO" id="GO:0005912">
    <property type="term" value="C:adherens junction"/>
    <property type="evidence" value="ECO:0007669"/>
    <property type="project" value="TreeGrafter"/>
</dbReference>
<dbReference type="GO" id="GO:0007043">
    <property type="term" value="P:cell-cell junction assembly"/>
    <property type="evidence" value="ECO:0007669"/>
    <property type="project" value="TreeGrafter"/>
</dbReference>
<dbReference type="GO" id="GO:0007163">
    <property type="term" value="P:establishment or maintenance of cell polarity"/>
    <property type="evidence" value="ECO:0007669"/>
    <property type="project" value="UniProtKB-ARBA"/>
</dbReference>
<accession>A0A1B6DG36</accession>
<keyword evidence="8 15" id="KW-0130">Cell adhesion</keyword>